<comment type="caution">
    <text evidence="1">The sequence shown here is derived from an EMBL/GenBank/DDBJ whole genome shotgun (WGS) entry which is preliminary data.</text>
</comment>
<protein>
    <submittedName>
        <fullName evidence="1">ATP F0F1 synthase synthase</fullName>
    </submittedName>
</protein>
<evidence type="ECO:0000313" key="1">
    <source>
        <dbReference type="EMBL" id="MDN0089043.1"/>
    </source>
</evidence>
<evidence type="ECO:0000313" key="2">
    <source>
        <dbReference type="Proteomes" id="UP001167864"/>
    </source>
</evidence>
<gene>
    <name evidence="1" type="ORF">QVN42_16955</name>
</gene>
<proteinExistence type="predicted"/>
<dbReference type="Proteomes" id="UP001167864">
    <property type="component" value="Unassembled WGS sequence"/>
</dbReference>
<dbReference type="AlphaFoldDB" id="A0AAW7K348"/>
<dbReference type="RefSeq" id="WP_289818297.1">
    <property type="nucleotide sequence ID" value="NZ_JAUEHU010000021.1"/>
</dbReference>
<dbReference type="EMBL" id="JAUEHU010000021">
    <property type="protein sequence ID" value="MDN0089043.1"/>
    <property type="molecule type" value="Genomic_DNA"/>
</dbReference>
<name>A0AAW7K348_9GAMM</name>
<sequence>MMDNIFAKVKGPRKKPFFKLVSDYTLFDALDLSTLSLIPYNPDHNLDEDSWFVIERFSHQPFCLSYITADFDSKDYDDLTKRYFTKISYIFSNQDDDFYFQKITPSLFIKRKTIAFGESAEIEENEGRLIVNYTPDAVYLKDRDILIFRNLATISSIFKGIDVLYKEATEEQVNTFLGESFIGLSPDYDVEKVSKPNRKRIALAMDTLAAMPVEDRGEMLSYINDYCAEKLKYDTTESKFEISSEEELKYLLYGIEQRFYTTRFGNEKRLANSILKI</sequence>
<accession>A0AAW7K348</accession>
<reference evidence="1" key="1">
    <citation type="submission" date="2023-06" db="EMBL/GenBank/DDBJ databases">
        <authorList>
            <person name="Polev D.E."/>
            <person name="Saitova A.T."/>
            <person name="Bogumilchik E.A."/>
            <person name="Kokorina G.I."/>
            <person name="Voskresenskaia E.A."/>
        </authorList>
    </citation>
    <scope>NUCLEOTIDE SEQUENCE</scope>
    <source>
        <strain evidence="1">2145 StPb PI</strain>
    </source>
</reference>
<organism evidence="1 2">
    <name type="scientific">Yersinia nurmii</name>
    <dbReference type="NCBI Taxonomy" id="685706"/>
    <lineage>
        <taxon>Bacteria</taxon>
        <taxon>Pseudomonadati</taxon>
        <taxon>Pseudomonadota</taxon>
        <taxon>Gammaproteobacteria</taxon>
        <taxon>Enterobacterales</taxon>
        <taxon>Yersiniaceae</taxon>
        <taxon>Yersinia</taxon>
    </lineage>
</organism>